<dbReference type="PROSITE" id="PS51186">
    <property type="entry name" value="GNAT"/>
    <property type="match status" value="1"/>
</dbReference>
<dbReference type="EMBL" id="JACSPP010000042">
    <property type="protein sequence ID" value="MBD8041181.1"/>
    <property type="molecule type" value="Genomic_DNA"/>
</dbReference>
<keyword evidence="3" id="KW-1185">Reference proteome</keyword>
<evidence type="ECO:0000259" key="1">
    <source>
        <dbReference type="PROSITE" id="PS51186"/>
    </source>
</evidence>
<protein>
    <submittedName>
        <fullName evidence="2">GNAT family N-acetyltransferase</fullName>
    </submittedName>
</protein>
<dbReference type="Gene3D" id="3.40.630.30">
    <property type="match status" value="1"/>
</dbReference>
<evidence type="ECO:0000313" key="3">
    <source>
        <dbReference type="Proteomes" id="UP000620874"/>
    </source>
</evidence>
<reference evidence="2 3" key="1">
    <citation type="submission" date="2020-08" db="EMBL/GenBank/DDBJ databases">
        <title>A Genomic Blueprint of the Chicken Gut Microbiome.</title>
        <authorList>
            <person name="Gilroy R."/>
            <person name="Ravi A."/>
            <person name="Getino M."/>
            <person name="Pursley I."/>
            <person name="Horton D.L."/>
            <person name="Alikhan N.-F."/>
            <person name="Baker D."/>
            <person name="Gharbi K."/>
            <person name="Hall N."/>
            <person name="Watson M."/>
            <person name="Adriaenssens E.M."/>
            <person name="Foster-Nyarko E."/>
            <person name="Jarju S."/>
            <person name="Secka A."/>
            <person name="Antonio M."/>
            <person name="Oren A."/>
            <person name="Chaudhuri R."/>
            <person name="La Ragione R.M."/>
            <person name="Hildebrand F."/>
            <person name="Pallen M.J."/>
        </authorList>
    </citation>
    <scope>NUCLEOTIDE SEQUENCE [LARGE SCALE GENOMIC DNA]</scope>
    <source>
        <strain evidence="2 3">Sa1CVN1</strain>
    </source>
</reference>
<dbReference type="InterPro" id="IPR016181">
    <property type="entry name" value="Acyl_CoA_acyltransferase"/>
</dbReference>
<dbReference type="Pfam" id="PF00583">
    <property type="entry name" value="Acetyltransf_1"/>
    <property type="match status" value="1"/>
</dbReference>
<organism evidence="2 3">
    <name type="scientific">Phocaeicola intestinalis</name>
    <dbReference type="NCBI Taxonomy" id="2762212"/>
    <lineage>
        <taxon>Bacteria</taxon>
        <taxon>Pseudomonadati</taxon>
        <taxon>Bacteroidota</taxon>
        <taxon>Bacteroidia</taxon>
        <taxon>Bacteroidales</taxon>
        <taxon>Bacteroidaceae</taxon>
        <taxon>Phocaeicola</taxon>
    </lineage>
</organism>
<dbReference type="Proteomes" id="UP000620874">
    <property type="component" value="Unassembled WGS sequence"/>
</dbReference>
<dbReference type="RefSeq" id="WP_022041338.1">
    <property type="nucleotide sequence ID" value="NZ_JACSPP010000042.1"/>
</dbReference>
<accession>A0ABR8YAD7</accession>
<dbReference type="CDD" id="cd04301">
    <property type="entry name" value="NAT_SF"/>
    <property type="match status" value="1"/>
</dbReference>
<gene>
    <name evidence="2" type="ORF">H9625_12190</name>
</gene>
<name>A0ABR8YAD7_9BACT</name>
<proteinExistence type="predicted"/>
<feature type="domain" description="N-acetyltransferase" evidence="1">
    <location>
        <begin position="3"/>
        <end position="158"/>
    </location>
</feature>
<sequence length="183" mass="21748">MLVFTRINTQHPHYPFVEKLLHLSFPEEERRDDEGQRWNTDYNERFHCYLLTDKDENGKEELIGVITVWKLDGFYYAEHLATSPQIRNRGYGRQVMEALKMQFAGSVIVLEVERPDDEMSRRRIGFYQRCGFSLCMQDYYQPPYRAGGKGLPLYLMYAGADEIDSYYPQIRDEIYRNVYGVKV</sequence>
<dbReference type="InterPro" id="IPR000182">
    <property type="entry name" value="GNAT_dom"/>
</dbReference>
<comment type="caution">
    <text evidence="2">The sequence shown here is derived from an EMBL/GenBank/DDBJ whole genome shotgun (WGS) entry which is preliminary data.</text>
</comment>
<evidence type="ECO:0000313" key="2">
    <source>
        <dbReference type="EMBL" id="MBD8041181.1"/>
    </source>
</evidence>
<dbReference type="SUPFAM" id="SSF55729">
    <property type="entry name" value="Acyl-CoA N-acyltransferases (Nat)"/>
    <property type="match status" value="1"/>
</dbReference>